<organism evidence="1">
    <name type="scientific">freshwater metagenome</name>
    <dbReference type="NCBI Taxonomy" id="449393"/>
    <lineage>
        <taxon>unclassified sequences</taxon>
        <taxon>metagenomes</taxon>
        <taxon>ecological metagenomes</taxon>
    </lineage>
</organism>
<sequence length="126" mass="14554">MDLVDVPASTQQLDQHEHLDVPHRLIGARRPLEAGQVVVVRDLDGRHRWAAVDRLRFTETETIYEMQLGHPMPVERAVEVGAYDDRPRSRPFLRGSDVARMLEGLRDQQERVHADALRRRAHLRPA</sequence>
<evidence type="ECO:0000313" key="1">
    <source>
        <dbReference type="EMBL" id="CAB4752767.1"/>
    </source>
</evidence>
<name>A0A6J6U2C8_9ZZZZ</name>
<proteinExistence type="predicted"/>
<dbReference type="EMBL" id="CAEZYQ010000016">
    <property type="protein sequence ID" value="CAB4752767.1"/>
    <property type="molecule type" value="Genomic_DNA"/>
</dbReference>
<protein>
    <submittedName>
        <fullName evidence="1">Unannotated protein</fullName>
    </submittedName>
</protein>
<reference evidence="1" key="1">
    <citation type="submission" date="2020-05" db="EMBL/GenBank/DDBJ databases">
        <authorList>
            <person name="Chiriac C."/>
            <person name="Salcher M."/>
            <person name="Ghai R."/>
            <person name="Kavagutti S V."/>
        </authorList>
    </citation>
    <scope>NUCLEOTIDE SEQUENCE</scope>
</reference>
<gene>
    <name evidence="1" type="ORF">UFOPK2761_02086</name>
</gene>
<accession>A0A6J6U2C8</accession>
<dbReference type="AlphaFoldDB" id="A0A6J6U2C8"/>